<dbReference type="EMBL" id="AXCM01007942">
    <property type="status" value="NOT_ANNOTATED_CDS"/>
    <property type="molecule type" value="Genomic_DNA"/>
</dbReference>
<keyword evidence="2" id="KW-1185">Reference proteome</keyword>
<dbReference type="VEuPathDB" id="VectorBase:ACUA017122"/>
<accession>A0A182MFM8</accession>
<reference evidence="2" key="1">
    <citation type="submission" date="2013-09" db="EMBL/GenBank/DDBJ databases">
        <title>The Genome Sequence of Anopheles culicifacies species A.</title>
        <authorList>
            <consortium name="The Broad Institute Genomics Platform"/>
            <person name="Neafsey D.E."/>
            <person name="Besansky N."/>
            <person name="Howell P."/>
            <person name="Walton C."/>
            <person name="Young S.K."/>
            <person name="Zeng Q."/>
            <person name="Gargeya S."/>
            <person name="Fitzgerald M."/>
            <person name="Haas B."/>
            <person name="Abouelleil A."/>
            <person name="Allen A.W."/>
            <person name="Alvarado L."/>
            <person name="Arachchi H.M."/>
            <person name="Berlin A.M."/>
            <person name="Chapman S.B."/>
            <person name="Gainer-Dewar J."/>
            <person name="Goldberg J."/>
            <person name="Griggs A."/>
            <person name="Gujja S."/>
            <person name="Hansen M."/>
            <person name="Howarth C."/>
            <person name="Imamovic A."/>
            <person name="Ireland A."/>
            <person name="Larimer J."/>
            <person name="McCowan C."/>
            <person name="Murphy C."/>
            <person name="Pearson M."/>
            <person name="Poon T.W."/>
            <person name="Priest M."/>
            <person name="Roberts A."/>
            <person name="Saif S."/>
            <person name="Shea T."/>
            <person name="Sisk P."/>
            <person name="Sykes S."/>
            <person name="Wortman J."/>
            <person name="Nusbaum C."/>
            <person name="Birren B."/>
        </authorList>
    </citation>
    <scope>NUCLEOTIDE SEQUENCE [LARGE SCALE GENOMIC DNA]</scope>
    <source>
        <strain evidence="2">A-37</strain>
    </source>
</reference>
<name>A0A182MFM8_9DIPT</name>
<protein>
    <submittedName>
        <fullName evidence="1">Uncharacterized protein</fullName>
    </submittedName>
</protein>
<proteinExistence type="predicted"/>
<sequence>MRERSTQYSDGGDFKCRELLCVLQHVSSERVKIHNPKAQSEPAKDFSTHFCKTFYALNTTLLLLATHTLITFNGLTAGRYEPIEMQKRIFSKMHFPAPPWYFIIVQGRGVILDEKHSSGASLWNFKNFKIADICKLCMYFDPLTSGS</sequence>
<dbReference type="EMBL" id="AXCM01007941">
    <property type="status" value="NOT_ANNOTATED_CDS"/>
    <property type="molecule type" value="Genomic_DNA"/>
</dbReference>
<evidence type="ECO:0000313" key="1">
    <source>
        <dbReference type="EnsemblMetazoa" id="ACUA017122-PA"/>
    </source>
</evidence>
<organism evidence="1 2">
    <name type="scientific">Anopheles culicifacies</name>
    <dbReference type="NCBI Taxonomy" id="139723"/>
    <lineage>
        <taxon>Eukaryota</taxon>
        <taxon>Metazoa</taxon>
        <taxon>Ecdysozoa</taxon>
        <taxon>Arthropoda</taxon>
        <taxon>Hexapoda</taxon>
        <taxon>Insecta</taxon>
        <taxon>Pterygota</taxon>
        <taxon>Neoptera</taxon>
        <taxon>Endopterygota</taxon>
        <taxon>Diptera</taxon>
        <taxon>Nematocera</taxon>
        <taxon>Culicoidea</taxon>
        <taxon>Culicidae</taxon>
        <taxon>Anophelinae</taxon>
        <taxon>Anopheles</taxon>
        <taxon>culicifacies species complex</taxon>
    </lineage>
</organism>
<dbReference type="EnsemblMetazoa" id="ACUA017122-RA">
    <property type="protein sequence ID" value="ACUA017122-PA"/>
    <property type="gene ID" value="ACUA017122"/>
</dbReference>
<reference evidence="1" key="2">
    <citation type="submission" date="2020-05" db="UniProtKB">
        <authorList>
            <consortium name="EnsemblMetazoa"/>
        </authorList>
    </citation>
    <scope>IDENTIFICATION</scope>
    <source>
        <strain evidence="1">A-37</strain>
    </source>
</reference>
<dbReference type="AlphaFoldDB" id="A0A182MFM8"/>
<dbReference type="EMBL" id="AXCM01007939">
    <property type="status" value="NOT_ANNOTATED_CDS"/>
    <property type="molecule type" value="Genomic_DNA"/>
</dbReference>
<evidence type="ECO:0000313" key="2">
    <source>
        <dbReference type="Proteomes" id="UP000075883"/>
    </source>
</evidence>
<dbReference type="Proteomes" id="UP000075883">
    <property type="component" value="Unassembled WGS sequence"/>
</dbReference>
<dbReference type="EMBL" id="AXCM01007940">
    <property type="status" value="NOT_ANNOTATED_CDS"/>
    <property type="molecule type" value="Genomic_DNA"/>
</dbReference>